<evidence type="ECO:0000256" key="1">
    <source>
        <dbReference type="ARBA" id="ARBA00023002"/>
    </source>
</evidence>
<feature type="domain" description="Fe-containing alcohol dehydrogenase-like C-terminal" evidence="3">
    <location>
        <begin position="193"/>
        <end position="386"/>
    </location>
</feature>
<dbReference type="Proteomes" id="UP000095488">
    <property type="component" value="Unassembled WGS sequence"/>
</dbReference>
<proteinExistence type="predicted"/>
<sequence>MENLTISSNTKIIIGRESEFLVGEEIKKYSNKILLHYGGGSIKKIGLYEKVVKSLKMNNIEFIELSGVMPNPRVSLVREGIKICKENDISFILAIGGGSVIDSAKAIAIGVNNDEDIWDIFRNGKIKRNGLPLGVILTIAGSGSETSEALVINNEENKEKRLLRHKSIAPKFSILNPELTFTVPMYQTQCGVADLIAHILEIYFTPNARADLADRLCESTIKSLIDNGEKLLDDKENYDARLEILLGGIAAHSELLSVGRKGDFATHTIEHELSGLYDITHGAGISIILPAWMKYVYKVDINRFVQLANRVWNIDINYDNLEETALRGIEALKDFYKKIGLPTSLKEVYIDSSNFEYMAKRATKNGLCGNFVKLNKNDIINIYNLAL</sequence>
<dbReference type="Gene3D" id="3.40.50.1970">
    <property type="match status" value="1"/>
</dbReference>
<dbReference type="CDD" id="cd08187">
    <property type="entry name" value="BDH"/>
    <property type="match status" value="1"/>
</dbReference>
<evidence type="ECO:0000313" key="4">
    <source>
        <dbReference type="EMBL" id="CUN44028.1"/>
    </source>
</evidence>
<reference evidence="4 5" key="1">
    <citation type="submission" date="2015-09" db="EMBL/GenBank/DDBJ databases">
        <authorList>
            <consortium name="Pathogen Informatics"/>
            <person name="Wu L."/>
            <person name="Ma J."/>
        </authorList>
    </citation>
    <scope>NUCLEOTIDE SEQUENCE [LARGE SCALE GENOMIC DNA]</scope>
    <source>
        <strain evidence="4 5">2789STDY5834858</strain>
    </source>
</reference>
<dbReference type="InterPro" id="IPR001670">
    <property type="entry name" value="ADH_Fe/GldA"/>
</dbReference>
<dbReference type="InterPro" id="IPR044731">
    <property type="entry name" value="BDH-like"/>
</dbReference>
<keyword evidence="5" id="KW-1185">Reference proteome</keyword>
<dbReference type="InterPro" id="IPR056798">
    <property type="entry name" value="ADH_Fe_C"/>
</dbReference>
<name>A0ABP2AR35_SARVE</name>
<dbReference type="RefSeq" id="WP_055257042.1">
    <property type="nucleotide sequence ID" value="NZ_CABIXL010000001.1"/>
</dbReference>
<protein>
    <submittedName>
        <fullName evidence="4">NADH-dependent butanol dehydrogenase A</fullName>
        <ecNumber evidence="4">1.1.1.-</ecNumber>
    </submittedName>
</protein>
<accession>A0ABP2AR35</accession>
<dbReference type="PANTHER" id="PTHR43633">
    <property type="entry name" value="ALCOHOL DEHYDROGENASE YQHD"/>
    <property type="match status" value="1"/>
</dbReference>
<comment type="caution">
    <text evidence="4">The sequence shown here is derived from an EMBL/GenBank/DDBJ whole genome shotgun (WGS) entry which is preliminary data.</text>
</comment>
<dbReference type="EC" id="1.1.1.-" evidence="4"/>
<dbReference type="Gene3D" id="1.20.1090.10">
    <property type="entry name" value="Dehydroquinate synthase-like - alpha domain"/>
    <property type="match status" value="1"/>
</dbReference>
<dbReference type="GO" id="GO:0016491">
    <property type="term" value="F:oxidoreductase activity"/>
    <property type="evidence" value="ECO:0007669"/>
    <property type="project" value="UniProtKB-KW"/>
</dbReference>
<gene>
    <name evidence="4" type="primary">bdhA_1</name>
    <name evidence="4" type="ORF">ERS852473_00136</name>
</gene>
<dbReference type="EMBL" id="CYZR01000001">
    <property type="protein sequence ID" value="CUN44028.1"/>
    <property type="molecule type" value="Genomic_DNA"/>
</dbReference>
<keyword evidence="1 4" id="KW-0560">Oxidoreductase</keyword>
<evidence type="ECO:0000259" key="2">
    <source>
        <dbReference type="Pfam" id="PF00465"/>
    </source>
</evidence>
<evidence type="ECO:0000313" key="5">
    <source>
        <dbReference type="Proteomes" id="UP000095488"/>
    </source>
</evidence>
<dbReference type="Pfam" id="PF25137">
    <property type="entry name" value="ADH_Fe_C"/>
    <property type="match status" value="1"/>
</dbReference>
<organism evidence="4 5">
    <name type="scientific">Sarcina ventriculi</name>
    <name type="common">Clostridium ventriculi</name>
    <dbReference type="NCBI Taxonomy" id="1267"/>
    <lineage>
        <taxon>Bacteria</taxon>
        <taxon>Bacillati</taxon>
        <taxon>Bacillota</taxon>
        <taxon>Clostridia</taxon>
        <taxon>Eubacteriales</taxon>
        <taxon>Clostridiaceae</taxon>
        <taxon>Sarcina</taxon>
    </lineage>
</organism>
<evidence type="ECO:0000259" key="3">
    <source>
        <dbReference type="Pfam" id="PF25137"/>
    </source>
</evidence>
<dbReference type="Pfam" id="PF00465">
    <property type="entry name" value="Fe-ADH"/>
    <property type="match status" value="1"/>
</dbReference>
<dbReference type="PANTHER" id="PTHR43633:SF1">
    <property type="entry name" value="ALCOHOL DEHYDROGENASE YQHD"/>
    <property type="match status" value="1"/>
</dbReference>
<feature type="domain" description="Alcohol dehydrogenase iron-type/glycerol dehydrogenase GldA" evidence="2">
    <location>
        <begin position="10"/>
        <end position="177"/>
    </location>
</feature>
<dbReference type="SUPFAM" id="SSF56796">
    <property type="entry name" value="Dehydroquinate synthase-like"/>
    <property type="match status" value="1"/>
</dbReference>